<feature type="compositionally biased region" description="Basic and acidic residues" evidence="1">
    <location>
        <begin position="1"/>
        <end position="10"/>
    </location>
</feature>
<keyword evidence="3" id="KW-1185">Reference proteome</keyword>
<proteinExistence type="predicted"/>
<feature type="compositionally biased region" description="Basic and acidic residues" evidence="1">
    <location>
        <begin position="130"/>
        <end position="148"/>
    </location>
</feature>
<gene>
    <name evidence="2" type="ORF">QQF64_035787</name>
</gene>
<sequence>MSGGAHKDPQAEVQIEGTLLKREKTKISSQKSKRSLGDSQKQEQSFSEHSNSRRSGEKQSGTKVDPTKTLVPKKTKASRGVEITVRAKESKKAPSPHTNSVKDHHRCPAVQGTKINDPTRQWRIRKHRRLTDAERGKISAAGREREATKSLISRQAGSQASVGHERSKRQ</sequence>
<feature type="region of interest" description="Disordered" evidence="1">
    <location>
        <begin position="1"/>
        <end position="170"/>
    </location>
</feature>
<evidence type="ECO:0000313" key="3">
    <source>
        <dbReference type="Proteomes" id="UP001558613"/>
    </source>
</evidence>
<feature type="compositionally biased region" description="Polar residues" evidence="1">
    <location>
        <begin position="37"/>
        <end position="49"/>
    </location>
</feature>
<evidence type="ECO:0000256" key="1">
    <source>
        <dbReference type="SAM" id="MobiDB-lite"/>
    </source>
</evidence>
<comment type="caution">
    <text evidence="2">The sequence shown here is derived from an EMBL/GenBank/DDBJ whole genome shotgun (WGS) entry which is preliminary data.</text>
</comment>
<dbReference type="Proteomes" id="UP001558613">
    <property type="component" value="Unassembled WGS sequence"/>
</dbReference>
<reference evidence="2 3" key="1">
    <citation type="submission" date="2023-09" db="EMBL/GenBank/DDBJ databases">
        <authorList>
            <person name="Wang M."/>
        </authorList>
    </citation>
    <scope>NUCLEOTIDE SEQUENCE [LARGE SCALE GENOMIC DNA]</scope>
    <source>
        <strain evidence="2">GT-2023</strain>
        <tissue evidence="2">Liver</tissue>
    </source>
</reference>
<dbReference type="EMBL" id="JAYMGO010000004">
    <property type="protein sequence ID" value="KAL1276164.1"/>
    <property type="molecule type" value="Genomic_DNA"/>
</dbReference>
<accession>A0ABR3NGR2</accession>
<feature type="compositionally biased region" description="Polar residues" evidence="1">
    <location>
        <begin position="150"/>
        <end position="161"/>
    </location>
</feature>
<organism evidence="2 3">
    <name type="scientific">Cirrhinus molitorella</name>
    <name type="common">mud carp</name>
    <dbReference type="NCBI Taxonomy" id="172907"/>
    <lineage>
        <taxon>Eukaryota</taxon>
        <taxon>Metazoa</taxon>
        <taxon>Chordata</taxon>
        <taxon>Craniata</taxon>
        <taxon>Vertebrata</taxon>
        <taxon>Euteleostomi</taxon>
        <taxon>Actinopterygii</taxon>
        <taxon>Neopterygii</taxon>
        <taxon>Teleostei</taxon>
        <taxon>Ostariophysi</taxon>
        <taxon>Cypriniformes</taxon>
        <taxon>Cyprinidae</taxon>
        <taxon>Labeoninae</taxon>
        <taxon>Labeonini</taxon>
        <taxon>Cirrhinus</taxon>
    </lineage>
</organism>
<name>A0ABR3NGR2_9TELE</name>
<protein>
    <submittedName>
        <fullName evidence="2">Uncharacterized protein</fullName>
    </submittedName>
</protein>
<evidence type="ECO:0000313" key="2">
    <source>
        <dbReference type="EMBL" id="KAL1276164.1"/>
    </source>
</evidence>